<protein>
    <submittedName>
        <fullName evidence="3">ABC transporter permease</fullName>
    </submittedName>
</protein>
<reference evidence="3" key="1">
    <citation type="journal article" date="2023" name="Int. J. Syst. Evol. Microbiol.">
        <title>&lt;i&gt;Holtiella tumoricola&lt;/i&gt; gen. nov. sp. nov., isolated from a human clinical sample.</title>
        <authorList>
            <person name="Allen-Vercoe E."/>
            <person name="Daigneault M.C."/>
            <person name="Vancuren S.J."/>
            <person name="Cochrane K."/>
            <person name="O'Neal L.L."/>
            <person name="Sankaranarayanan K."/>
            <person name="Lawson P.A."/>
        </authorList>
    </citation>
    <scope>NUCLEOTIDE SEQUENCE</scope>
    <source>
        <strain evidence="3">CC70A</strain>
    </source>
</reference>
<feature type="transmembrane region" description="Helical" evidence="1">
    <location>
        <begin position="320"/>
        <end position="339"/>
    </location>
</feature>
<proteinExistence type="predicted"/>
<feature type="transmembrane region" description="Helical" evidence="1">
    <location>
        <begin position="351"/>
        <end position="371"/>
    </location>
</feature>
<dbReference type="EMBL" id="JAQIFT010000058">
    <property type="protein sequence ID" value="MDA3732961.1"/>
    <property type="molecule type" value="Genomic_DNA"/>
</dbReference>
<dbReference type="AlphaFoldDB" id="A0AA42J2C6"/>
<organism evidence="3 4">
    <name type="scientific">Holtiella tumoricola</name>
    <dbReference type="NCBI Taxonomy" id="3018743"/>
    <lineage>
        <taxon>Bacteria</taxon>
        <taxon>Bacillati</taxon>
        <taxon>Bacillota</taxon>
        <taxon>Clostridia</taxon>
        <taxon>Lachnospirales</taxon>
        <taxon>Cellulosilyticaceae</taxon>
        <taxon>Holtiella</taxon>
    </lineage>
</organism>
<gene>
    <name evidence="3" type="ORF">PBV87_15905</name>
</gene>
<sequence length="404" mass="46081">MIKCTKHVLIYISILAVTLFAWGICLVNAQKIQALDHVVQLHYEKEGLTGDQLESVLKDQLESKDRIISGLVAWNQETQQTMKNQDLGRGIEGNQLKVYGNTRLLFETKELIGNGLYENDLEGAIITEQVAYELWGNTDVVGKQITLQDKDYTIRGILKDKSKSIIVQSDTTNQEAKFNVARIEFIDNDNVEETLNTLQFKYNLPKGIYNNLSLKSILLSYLALIPGCLLGVYGMLKLYFYIYRTHRYWISAIVLSIIAIGITWVTGEVLQLSIQLPSYIIPNRWSDFAFWSILLEKFRANEQMLKMLPTSIADGWYQEVYVVLMSSFIVSLLGCIMIIKKAVFEETSEYFGCILMSIIISFISIISIYIIEGSVLIIPAFWCSIPLLLGIHALINKWRTILEE</sequence>
<evidence type="ECO:0000256" key="1">
    <source>
        <dbReference type="SAM" id="Phobius"/>
    </source>
</evidence>
<feature type="transmembrane region" description="Helical" evidence="1">
    <location>
        <begin position="218"/>
        <end position="236"/>
    </location>
</feature>
<evidence type="ECO:0000313" key="4">
    <source>
        <dbReference type="Proteomes" id="UP001169242"/>
    </source>
</evidence>
<keyword evidence="1" id="KW-0472">Membrane</keyword>
<evidence type="ECO:0000313" key="3">
    <source>
        <dbReference type="EMBL" id="MDA3732961.1"/>
    </source>
</evidence>
<feature type="transmembrane region" description="Helical" evidence="1">
    <location>
        <begin position="248"/>
        <end position="267"/>
    </location>
</feature>
<name>A0AA42J2C6_9FIRM</name>
<dbReference type="Pfam" id="PF12704">
    <property type="entry name" value="MacB_PCD"/>
    <property type="match status" value="1"/>
</dbReference>
<keyword evidence="1" id="KW-0812">Transmembrane</keyword>
<keyword evidence="1" id="KW-1133">Transmembrane helix</keyword>
<dbReference type="InterPro" id="IPR025857">
    <property type="entry name" value="MacB_PCD"/>
</dbReference>
<feature type="domain" description="MacB-like periplasmic core" evidence="2">
    <location>
        <begin position="32"/>
        <end position="168"/>
    </location>
</feature>
<feature type="transmembrane region" description="Helical" evidence="1">
    <location>
        <begin position="377"/>
        <end position="395"/>
    </location>
</feature>
<comment type="caution">
    <text evidence="3">The sequence shown here is derived from an EMBL/GenBank/DDBJ whole genome shotgun (WGS) entry which is preliminary data.</text>
</comment>
<dbReference type="Proteomes" id="UP001169242">
    <property type="component" value="Unassembled WGS sequence"/>
</dbReference>
<evidence type="ECO:0000259" key="2">
    <source>
        <dbReference type="Pfam" id="PF12704"/>
    </source>
</evidence>
<keyword evidence="4" id="KW-1185">Reference proteome</keyword>
<accession>A0AA42J2C6</accession>
<dbReference type="RefSeq" id="WP_271012914.1">
    <property type="nucleotide sequence ID" value="NZ_JAQIFT010000058.1"/>
</dbReference>